<sequence>MGKRIIAMNKTIERLSPNLRYTMIKHEQRKRAAPRIKCLLRATAETRFMEDGLNISNQWSILSVEQRPLYYHLFVNVGKPSVFWRIDSCIL</sequence>
<evidence type="ECO:0000313" key="1">
    <source>
        <dbReference type="Proteomes" id="UP000887578"/>
    </source>
</evidence>
<dbReference type="AlphaFoldDB" id="A0A914Q958"/>
<protein>
    <submittedName>
        <fullName evidence="2">Uncharacterized protein</fullName>
    </submittedName>
</protein>
<dbReference type="Proteomes" id="UP000887578">
    <property type="component" value="Unplaced"/>
</dbReference>
<proteinExistence type="predicted"/>
<organism evidence="1 2">
    <name type="scientific">Panagrolaimus davidi</name>
    <dbReference type="NCBI Taxonomy" id="227884"/>
    <lineage>
        <taxon>Eukaryota</taxon>
        <taxon>Metazoa</taxon>
        <taxon>Ecdysozoa</taxon>
        <taxon>Nematoda</taxon>
        <taxon>Chromadorea</taxon>
        <taxon>Rhabditida</taxon>
        <taxon>Tylenchina</taxon>
        <taxon>Panagrolaimomorpha</taxon>
        <taxon>Panagrolaimoidea</taxon>
        <taxon>Panagrolaimidae</taxon>
        <taxon>Panagrolaimus</taxon>
    </lineage>
</organism>
<accession>A0A914Q958</accession>
<keyword evidence="1" id="KW-1185">Reference proteome</keyword>
<dbReference type="Gene3D" id="3.90.550.10">
    <property type="entry name" value="Spore Coat Polysaccharide Biosynthesis Protein SpsA, Chain A"/>
    <property type="match status" value="1"/>
</dbReference>
<dbReference type="InterPro" id="IPR029044">
    <property type="entry name" value="Nucleotide-diphossugar_trans"/>
</dbReference>
<reference evidence="2" key="1">
    <citation type="submission" date="2022-11" db="UniProtKB">
        <authorList>
            <consortium name="WormBaseParasite"/>
        </authorList>
    </citation>
    <scope>IDENTIFICATION</scope>
</reference>
<dbReference type="WBParaSite" id="PDA_v2.g25635.t1">
    <property type="protein sequence ID" value="PDA_v2.g25635.t1"/>
    <property type="gene ID" value="PDA_v2.g25635"/>
</dbReference>
<name>A0A914Q958_9BILA</name>
<evidence type="ECO:0000313" key="2">
    <source>
        <dbReference type="WBParaSite" id="PDA_v2.g25635.t1"/>
    </source>
</evidence>